<dbReference type="InterPro" id="IPR000362">
    <property type="entry name" value="Fumarate_lyase_fam"/>
</dbReference>
<dbReference type="PANTHER" id="PTHR43172:SF2">
    <property type="entry name" value="ADENYLOSUCCINATE LYASE C-TERMINAL DOMAIN-CONTAINING PROTEIN"/>
    <property type="match status" value="1"/>
</dbReference>
<proteinExistence type="inferred from homology"/>
<dbReference type="Proteomes" id="UP000596977">
    <property type="component" value="Unassembled WGS sequence"/>
</dbReference>
<evidence type="ECO:0000256" key="1">
    <source>
        <dbReference type="ARBA" id="ARBA00034772"/>
    </source>
</evidence>
<evidence type="ECO:0000256" key="2">
    <source>
        <dbReference type="NCBIfam" id="TIGR02426"/>
    </source>
</evidence>
<dbReference type="InterPro" id="IPR008948">
    <property type="entry name" value="L-Aspartase-like"/>
</dbReference>
<name>A0A916RLB0_9HYPH</name>
<dbReference type="AlphaFoldDB" id="A0A916RLB0"/>
<accession>A0A916RLB0</accession>
<dbReference type="PROSITE" id="PS00163">
    <property type="entry name" value="FUMARATE_LYASES"/>
    <property type="match status" value="1"/>
</dbReference>
<evidence type="ECO:0000313" key="5">
    <source>
        <dbReference type="Proteomes" id="UP000596977"/>
    </source>
</evidence>
<dbReference type="InterPro" id="IPR022761">
    <property type="entry name" value="Fumarate_lyase_N"/>
</dbReference>
<comment type="similarity">
    <text evidence="1">Belongs to the class-II fumarase/aspartase family.</text>
</comment>
<feature type="domain" description="Fumarate lyase N-terminal" evidence="3">
    <location>
        <begin position="53"/>
        <end position="293"/>
    </location>
</feature>
<dbReference type="RefSeq" id="WP_127071698.1">
    <property type="nucleotide sequence ID" value="NZ_BMKB01000007.1"/>
</dbReference>
<dbReference type="PANTHER" id="PTHR43172">
    <property type="entry name" value="ADENYLOSUCCINATE LYASE"/>
    <property type="match status" value="1"/>
</dbReference>
<dbReference type="GO" id="GO:0019619">
    <property type="term" value="P:3,4-dihydroxybenzoate catabolic process"/>
    <property type="evidence" value="ECO:0007669"/>
    <property type="project" value="InterPro"/>
</dbReference>
<dbReference type="Pfam" id="PF00206">
    <property type="entry name" value="Lyase_1"/>
    <property type="match status" value="1"/>
</dbReference>
<keyword evidence="5" id="KW-1185">Reference proteome</keyword>
<sequence length="353" mass="37340">MGLSVFDHPFLSGLFGDPEIAGHFAVEAELAAMAQFEAELALVQAECSIIPDDAARAVAEHCKGFAFDIDALRAGTGRDGVVVPDFVRQLRAGLEDAHKPYLHFGATSQDVIDTALVLRLKPVLDVFDARIRGVIALLDGLEARFGQNSLMGRTRMQDALPITIADRIADWRAPLVRHLDRLAEIRPRVLVLQFGGAVGTLEKLGADGHRVAQALAKRLGLAAPEKAWHSQRDSIAELTAWLALVCGSLGKIGQDIALMAQNGIGDIGLSGGGGSSAMPHKVNPVGAETLVSLARFSGVLAGGGFQALVHEQERSGAAWTLEWMIVPQIMLTGGAALKTAETLLGGVQSMGQQ</sequence>
<gene>
    <name evidence="4" type="ORF">GCM10011499_34930</name>
</gene>
<comment type="caution">
    <text evidence="4">The sequence shown here is derived from an EMBL/GenBank/DDBJ whole genome shotgun (WGS) entry which is preliminary data.</text>
</comment>
<evidence type="ECO:0000313" key="4">
    <source>
        <dbReference type="EMBL" id="GGA61602.1"/>
    </source>
</evidence>
<dbReference type="OrthoDB" id="9768878at2"/>
<dbReference type="EMBL" id="BMKB01000007">
    <property type="protein sequence ID" value="GGA61602.1"/>
    <property type="molecule type" value="Genomic_DNA"/>
</dbReference>
<reference evidence="4 5" key="1">
    <citation type="journal article" date="2014" name="Int. J. Syst. Evol. Microbiol.">
        <title>Complete genome sequence of Corynebacterium casei LMG S-19264T (=DSM 44701T), isolated from a smear-ripened cheese.</title>
        <authorList>
            <consortium name="US DOE Joint Genome Institute (JGI-PGF)"/>
            <person name="Walter F."/>
            <person name="Albersmeier A."/>
            <person name="Kalinowski J."/>
            <person name="Ruckert C."/>
        </authorList>
    </citation>
    <scope>NUCLEOTIDE SEQUENCE [LARGE SCALE GENOMIC DNA]</scope>
    <source>
        <strain evidence="4 5">CGMCC 1.15896</strain>
    </source>
</reference>
<dbReference type="GO" id="GO:0047472">
    <property type="term" value="F:3-carboxy-cis,cis-muconate cycloisomerase activity"/>
    <property type="evidence" value="ECO:0007669"/>
    <property type="project" value="UniProtKB-UniRule"/>
</dbReference>
<dbReference type="PRINTS" id="PR00145">
    <property type="entry name" value="ARGSUCLYASE"/>
</dbReference>
<organism evidence="4 5">
    <name type="scientific">Pelagibacterium lentulum</name>
    <dbReference type="NCBI Taxonomy" id="2029865"/>
    <lineage>
        <taxon>Bacteria</taxon>
        <taxon>Pseudomonadati</taxon>
        <taxon>Pseudomonadota</taxon>
        <taxon>Alphaproteobacteria</taxon>
        <taxon>Hyphomicrobiales</taxon>
        <taxon>Devosiaceae</taxon>
        <taxon>Pelagibacterium</taxon>
    </lineage>
</organism>
<dbReference type="NCBIfam" id="NF004631">
    <property type="entry name" value="PRK05975.1"/>
    <property type="match status" value="1"/>
</dbReference>
<dbReference type="InterPro" id="IPR012789">
    <property type="entry name" value="Protocat_PcaB-like"/>
</dbReference>
<dbReference type="EC" id="5.5.1.2" evidence="2"/>
<dbReference type="PRINTS" id="PR00149">
    <property type="entry name" value="FUMRATELYASE"/>
</dbReference>
<dbReference type="GO" id="GO:0016829">
    <property type="term" value="F:lyase activity"/>
    <property type="evidence" value="ECO:0007669"/>
    <property type="project" value="UniProtKB-ARBA"/>
</dbReference>
<protein>
    <recommendedName>
        <fullName evidence="2">3-carboxy-cis,cis-muconate cycloisomerase</fullName>
        <ecNumber evidence="2">5.5.1.2</ecNumber>
    </recommendedName>
</protein>
<evidence type="ECO:0000259" key="3">
    <source>
        <dbReference type="Pfam" id="PF00206"/>
    </source>
</evidence>
<dbReference type="NCBIfam" id="TIGR02426">
    <property type="entry name" value="protocat_pcaB"/>
    <property type="match status" value="1"/>
</dbReference>
<dbReference type="Gene3D" id="1.20.200.10">
    <property type="entry name" value="Fumarase/aspartase (Central domain)"/>
    <property type="match status" value="1"/>
</dbReference>
<dbReference type="InterPro" id="IPR020557">
    <property type="entry name" value="Fumarate_lyase_CS"/>
</dbReference>
<dbReference type="SUPFAM" id="SSF48557">
    <property type="entry name" value="L-aspartase-like"/>
    <property type="match status" value="1"/>
</dbReference>